<dbReference type="RefSeq" id="WP_150069264.1">
    <property type="nucleotide sequence ID" value="NZ_VWPH01000012.1"/>
</dbReference>
<organism evidence="10 11">
    <name type="scientific">Saccharopolyspora hirsuta</name>
    <dbReference type="NCBI Taxonomy" id="1837"/>
    <lineage>
        <taxon>Bacteria</taxon>
        <taxon>Bacillati</taxon>
        <taxon>Actinomycetota</taxon>
        <taxon>Actinomycetes</taxon>
        <taxon>Pseudonocardiales</taxon>
        <taxon>Pseudonocardiaceae</taxon>
        <taxon>Saccharopolyspora</taxon>
    </lineage>
</organism>
<feature type="transmembrane region" description="Helical" evidence="8">
    <location>
        <begin position="89"/>
        <end position="108"/>
    </location>
</feature>
<sequence>MSDTAAPSTRTPGSALSHRQILTVLTGLLLGMFLGALDQTIVSSAIRVIADELHGQTAQAWVTTAYLIAATITTPLYGKLSDIYGRRPLYLTAISLFLAGSLLCGMANSIYELAAFRAVQGLGGGGLMSLALTIISDMVPPRQRSRYQGYFMATFGSASVIGPVVGGMFAGMDSFLGVDGWRWVFLVNVPVGLVALAVVTKVLKVATERVQHRIDFLGAAALVVLLVPLLTVAEQGREWGWLSPLALTMFGIGALGLVLFVLAERRMGAEALLPLRMFRLPSFRMGNVLNFLVGIGMFGGLSSVPLYLQIVKGLNPTEAGLMLLPMTAGIMISSGLVGKLIARTGRLKVFPIAGSALMAAALFLFSLIEVDTSLVQVGATALLMGGGLGMLMQTLTLVVQTDATPRDLGVATASVNLFRQTGGTVGAAAFLSILFSTVGGRIADAMRAAASTPDFAAAAQDPAVRADPANRAFLEAVSSGRPLDLNDTSFLHHLDPRLAHPVLEGFASAMSTVFFTGGCVVVVAFALTWFLRDVRLD</sequence>
<evidence type="ECO:0000256" key="6">
    <source>
        <dbReference type="ARBA" id="ARBA00022989"/>
    </source>
</evidence>
<feature type="transmembrane region" description="Helical" evidence="8">
    <location>
        <begin position="349"/>
        <end position="368"/>
    </location>
</feature>
<feature type="transmembrane region" description="Helical" evidence="8">
    <location>
        <begin position="320"/>
        <end position="342"/>
    </location>
</feature>
<feature type="transmembrane region" description="Helical" evidence="8">
    <location>
        <begin position="114"/>
        <end position="135"/>
    </location>
</feature>
<feature type="transmembrane region" description="Helical" evidence="8">
    <location>
        <begin position="284"/>
        <end position="308"/>
    </location>
</feature>
<keyword evidence="3" id="KW-0813">Transport</keyword>
<reference evidence="10 11" key="1">
    <citation type="submission" date="2019-09" db="EMBL/GenBank/DDBJ databases">
        <title>Draft genome sequence of the thermophilic Saccharopolyspora hirsuta VKM Ac-666T.</title>
        <authorList>
            <person name="Lobastova T.G."/>
            <person name="Fokina V."/>
            <person name="Bragin E.Y."/>
            <person name="Shtratnikova V.Y."/>
            <person name="Starodumova I.P."/>
            <person name="Tarlachkov S.V."/>
            <person name="Donova M.V."/>
        </authorList>
    </citation>
    <scope>NUCLEOTIDE SEQUENCE [LARGE SCALE GENOMIC DNA]</scope>
    <source>
        <strain evidence="10 11">VKM Ac-666</strain>
    </source>
</reference>
<evidence type="ECO:0000256" key="2">
    <source>
        <dbReference type="ARBA" id="ARBA00007520"/>
    </source>
</evidence>
<protein>
    <submittedName>
        <fullName evidence="10">MFS transporter</fullName>
    </submittedName>
</protein>
<dbReference type="PANTHER" id="PTHR23501:SF197">
    <property type="entry name" value="COMD"/>
    <property type="match status" value="1"/>
</dbReference>
<dbReference type="CDD" id="cd17502">
    <property type="entry name" value="MFS_Azr1_MDR_like"/>
    <property type="match status" value="1"/>
</dbReference>
<dbReference type="GO" id="GO:0022857">
    <property type="term" value="F:transmembrane transporter activity"/>
    <property type="evidence" value="ECO:0007669"/>
    <property type="project" value="InterPro"/>
</dbReference>
<dbReference type="Pfam" id="PF07690">
    <property type="entry name" value="MFS_1"/>
    <property type="match status" value="1"/>
</dbReference>
<dbReference type="SMR" id="A0A5M7BIB3"/>
<dbReference type="Gene3D" id="1.20.1720.10">
    <property type="entry name" value="Multidrug resistance protein D"/>
    <property type="match status" value="1"/>
</dbReference>
<name>A0A5M7BIB3_SACHI</name>
<comment type="similarity">
    <text evidence="2">Belongs to the major facilitator superfamily. TCR/Tet family.</text>
</comment>
<evidence type="ECO:0000256" key="4">
    <source>
        <dbReference type="ARBA" id="ARBA00022475"/>
    </source>
</evidence>
<feature type="transmembrane region" description="Helical" evidence="8">
    <location>
        <begin position="21"/>
        <end position="46"/>
    </location>
</feature>
<dbReference type="NCBIfam" id="TIGR00711">
    <property type="entry name" value="efflux_EmrB"/>
    <property type="match status" value="1"/>
</dbReference>
<dbReference type="InterPro" id="IPR011701">
    <property type="entry name" value="MFS"/>
</dbReference>
<evidence type="ECO:0000256" key="8">
    <source>
        <dbReference type="SAM" id="Phobius"/>
    </source>
</evidence>
<dbReference type="SUPFAM" id="SSF103473">
    <property type="entry name" value="MFS general substrate transporter"/>
    <property type="match status" value="1"/>
</dbReference>
<evidence type="ECO:0000256" key="3">
    <source>
        <dbReference type="ARBA" id="ARBA00022448"/>
    </source>
</evidence>
<keyword evidence="4" id="KW-1003">Cell membrane</keyword>
<dbReference type="AlphaFoldDB" id="A0A5M7BIB3"/>
<dbReference type="EMBL" id="VWPH01000012">
    <property type="protein sequence ID" value="KAA5829626.1"/>
    <property type="molecule type" value="Genomic_DNA"/>
</dbReference>
<feature type="transmembrane region" description="Helical" evidence="8">
    <location>
        <begin position="147"/>
        <end position="171"/>
    </location>
</feature>
<dbReference type="PANTHER" id="PTHR23501">
    <property type="entry name" value="MAJOR FACILITATOR SUPERFAMILY"/>
    <property type="match status" value="1"/>
</dbReference>
<feature type="transmembrane region" description="Helical" evidence="8">
    <location>
        <begin position="58"/>
        <end position="77"/>
    </location>
</feature>
<evidence type="ECO:0000259" key="9">
    <source>
        <dbReference type="PROSITE" id="PS50850"/>
    </source>
</evidence>
<evidence type="ECO:0000256" key="7">
    <source>
        <dbReference type="ARBA" id="ARBA00023136"/>
    </source>
</evidence>
<accession>A0A5M7BIB3</accession>
<proteinExistence type="inferred from homology"/>
<dbReference type="InterPro" id="IPR036259">
    <property type="entry name" value="MFS_trans_sf"/>
</dbReference>
<evidence type="ECO:0000313" key="11">
    <source>
        <dbReference type="Proteomes" id="UP000323946"/>
    </source>
</evidence>
<dbReference type="OrthoDB" id="7375466at2"/>
<dbReference type="Gene3D" id="1.20.1250.20">
    <property type="entry name" value="MFS general substrate transporter like domains"/>
    <property type="match status" value="1"/>
</dbReference>
<dbReference type="InterPro" id="IPR004638">
    <property type="entry name" value="EmrB-like"/>
</dbReference>
<evidence type="ECO:0000256" key="5">
    <source>
        <dbReference type="ARBA" id="ARBA00022692"/>
    </source>
</evidence>
<comment type="caution">
    <text evidence="10">The sequence shown here is derived from an EMBL/GenBank/DDBJ whole genome shotgun (WGS) entry which is preliminary data.</text>
</comment>
<feature type="transmembrane region" description="Helical" evidence="8">
    <location>
        <begin position="215"/>
        <end position="233"/>
    </location>
</feature>
<dbReference type="PROSITE" id="PS50850">
    <property type="entry name" value="MFS"/>
    <property type="match status" value="1"/>
</dbReference>
<evidence type="ECO:0000313" key="10">
    <source>
        <dbReference type="EMBL" id="KAA5829626.1"/>
    </source>
</evidence>
<dbReference type="FunFam" id="1.20.1720.10:FF:000004">
    <property type="entry name" value="EmrB/QacA family drug resistance transporter"/>
    <property type="match status" value="1"/>
</dbReference>
<feature type="transmembrane region" description="Helical" evidence="8">
    <location>
        <begin position="239"/>
        <end position="263"/>
    </location>
</feature>
<dbReference type="InterPro" id="IPR020846">
    <property type="entry name" value="MFS_dom"/>
</dbReference>
<keyword evidence="6 8" id="KW-1133">Transmembrane helix</keyword>
<dbReference type="GO" id="GO:0005886">
    <property type="term" value="C:plasma membrane"/>
    <property type="evidence" value="ECO:0007669"/>
    <property type="project" value="UniProtKB-SubCell"/>
</dbReference>
<feature type="transmembrane region" description="Helical" evidence="8">
    <location>
        <begin position="183"/>
        <end position="203"/>
    </location>
</feature>
<evidence type="ECO:0000256" key="1">
    <source>
        <dbReference type="ARBA" id="ARBA00004651"/>
    </source>
</evidence>
<keyword evidence="7 8" id="KW-0472">Membrane</keyword>
<keyword evidence="11" id="KW-1185">Reference proteome</keyword>
<gene>
    <name evidence="10" type="ORF">F1721_25280</name>
</gene>
<feature type="transmembrane region" description="Helical" evidence="8">
    <location>
        <begin position="506"/>
        <end position="531"/>
    </location>
</feature>
<feature type="domain" description="Major facilitator superfamily (MFS) profile" evidence="9">
    <location>
        <begin position="24"/>
        <end position="536"/>
    </location>
</feature>
<feature type="transmembrane region" description="Helical" evidence="8">
    <location>
        <begin position="374"/>
        <end position="399"/>
    </location>
</feature>
<dbReference type="Proteomes" id="UP000323946">
    <property type="component" value="Unassembled WGS sequence"/>
</dbReference>
<keyword evidence="5 8" id="KW-0812">Transmembrane</keyword>
<comment type="subcellular location">
    <subcellularLocation>
        <location evidence="1">Cell membrane</location>
        <topology evidence="1">Multi-pass membrane protein</topology>
    </subcellularLocation>
</comment>